<accession>A0A8F6TVM4</accession>
<gene>
    <name evidence="2" type="ORF">KYE46_13930</name>
</gene>
<protein>
    <submittedName>
        <fullName evidence="2">Uncharacterized protein</fullName>
    </submittedName>
</protein>
<sequence>MKLIDPENPFFQPAWRRWVLILIPFAWAFFETSNGNDVWAYLSAAIGGILVYNLILTWPKPED</sequence>
<keyword evidence="1" id="KW-0472">Membrane</keyword>
<name>A0A8F6TVM4_9RHOB</name>
<reference evidence="2 3" key="1">
    <citation type="submission" date="2021-07" db="EMBL/GenBank/DDBJ databases">
        <title>A novel Jannaschia species isolated from marine dinoflagellate Ceratoperidinium margalefii.</title>
        <authorList>
            <person name="Jiang Y."/>
            <person name="Li Z."/>
        </authorList>
    </citation>
    <scope>NUCLEOTIDE SEQUENCE [LARGE SCALE GENOMIC DNA]</scope>
    <source>
        <strain evidence="2 3">J12C1-MA-4</strain>
    </source>
</reference>
<dbReference type="RefSeq" id="WP_219001293.1">
    <property type="nucleotide sequence ID" value="NZ_CP079194.1"/>
</dbReference>
<proteinExistence type="predicted"/>
<evidence type="ECO:0000313" key="3">
    <source>
        <dbReference type="Proteomes" id="UP000825009"/>
    </source>
</evidence>
<dbReference type="Proteomes" id="UP000825009">
    <property type="component" value="Chromosome"/>
</dbReference>
<feature type="transmembrane region" description="Helical" evidence="1">
    <location>
        <begin position="15"/>
        <end position="31"/>
    </location>
</feature>
<evidence type="ECO:0000256" key="1">
    <source>
        <dbReference type="SAM" id="Phobius"/>
    </source>
</evidence>
<dbReference type="AlphaFoldDB" id="A0A8F6TVM4"/>
<dbReference type="KEGG" id="gce:KYE46_13930"/>
<keyword evidence="1" id="KW-0812">Transmembrane</keyword>
<keyword evidence="1" id="KW-1133">Transmembrane helix</keyword>
<feature type="transmembrane region" description="Helical" evidence="1">
    <location>
        <begin position="38"/>
        <end position="58"/>
    </location>
</feature>
<dbReference type="EMBL" id="CP079194">
    <property type="protein sequence ID" value="QXT39019.1"/>
    <property type="molecule type" value="Genomic_DNA"/>
</dbReference>
<organism evidence="2 3">
    <name type="scientific">Gymnodinialimonas ceratoperidinii</name>
    <dbReference type="NCBI Taxonomy" id="2856823"/>
    <lineage>
        <taxon>Bacteria</taxon>
        <taxon>Pseudomonadati</taxon>
        <taxon>Pseudomonadota</taxon>
        <taxon>Alphaproteobacteria</taxon>
        <taxon>Rhodobacterales</taxon>
        <taxon>Paracoccaceae</taxon>
        <taxon>Gymnodinialimonas</taxon>
    </lineage>
</organism>
<evidence type="ECO:0000313" key="2">
    <source>
        <dbReference type="EMBL" id="QXT39019.1"/>
    </source>
</evidence>
<keyword evidence="3" id="KW-1185">Reference proteome</keyword>